<accession>A0A9P4LB21</accession>
<gene>
    <name evidence="2" type="ORF">K460DRAFT_280001</name>
</gene>
<evidence type="ECO:0000313" key="2">
    <source>
        <dbReference type="EMBL" id="KAF1849081.1"/>
    </source>
</evidence>
<organism evidence="2 3">
    <name type="scientific">Cucurbitaria berberidis CBS 394.84</name>
    <dbReference type="NCBI Taxonomy" id="1168544"/>
    <lineage>
        <taxon>Eukaryota</taxon>
        <taxon>Fungi</taxon>
        <taxon>Dikarya</taxon>
        <taxon>Ascomycota</taxon>
        <taxon>Pezizomycotina</taxon>
        <taxon>Dothideomycetes</taxon>
        <taxon>Pleosporomycetidae</taxon>
        <taxon>Pleosporales</taxon>
        <taxon>Pleosporineae</taxon>
        <taxon>Cucurbitariaceae</taxon>
        <taxon>Cucurbitaria</taxon>
    </lineage>
</organism>
<proteinExistence type="predicted"/>
<protein>
    <recommendedName>
        <fullName evidence="1">Heterokaryon incompatibility domain-containing protein</fullName>
    </recommendedName>
</protein>
<dbReference type="OrthoDB" id="2157530at2759"/>
<dbReference type="RefSeq" id="XP_040791644.1">
    <property type="nucleotide sequence ID" value="XM_040928374.1"/>
</dbReference>
<evidence type="ECO:0000259" key="1">
    <source>
        <dbReference type="Pfam" id="PF06985"/>
    </source>
</evidence>
<dbReference type="Proteomes" id="UP000800039">
    <property type="component" value="Unassembled WGS sequence"/>
</dbReference>
<feature type="domain" description="Heterokaryon incompatibility" evidence="1">
    <location>
        <begin position="27"/>
        <end position="113"/>
    </location>
</feature>
<keyword evidence="3" id="KW-1185">Reference proteome</keyword>
<sequence length="114" mass="12711">MYVADILHAKFEGLGVHTPAGNRLIEYDALSYSWGSEETPQILVCNGVEISIGENLSAALRSIRNFEGKDKYLWVDAICIDQSANEERGKQVSNMFIIYQKAAKVIAWIDSADE</sequence>
<dbReference type="InterPro" id="IPR052895">
    <property type="entry name" value="HetReg/Transcr_Mod"/>
</dbReference>
<dbReference type="Pfam" id="PF06985">
    <property type="entry name" value="HET"/>
    <property type="match status" value="1"/>
</dbReference>
<reference evidence="2" key="1">
    <citation type="submission" date="2020-01" db="EMBL/GenBank/DDBJ databases">
        <authorList>
            <consortium name="DOE Joint Genome Institute"/>
            <person name="Haridas S."/>
            <person name="Albert R."/>
            <person name="Binder M."/>
            <person name="Bloem J."/>
            <person name="Labutti K."/>
            <person name="Salamov A."/>
            <person name="Andreopoulos B."/>
            <person name="Baker S.E."/>
            <person name="Barry K."/>
            <person name="Bills G."/>
            <person name="Bluhm B.H."/>
            <person name="Cannon C."/>
            <person name="Castanera R."/>
            <person name="Culley D.E."/>
            <person name="Daum C."/>
            <person name="Ezra D."/>
            <person name="Gonzalez J.B."/>
            <person name="Henrissat B."/>
            <person name="Kuo A."/>
            <person name="Liang C."/>
            <person name="Lipzen A."/>
            <person name="Lutzoni F."/>
            <person name="Magnuson J."/>
            <person name="Mondo S."/>
            <person name="Nolan M."/>
            <person name="Ohm R."/>
            <person name="Pangilinan J."/>
            <person name="Park H.-J."/>
            <person name="Ramirez L."/>
            <person name="Alfaro M."/>
            <person name="Sun H."/>
            <person name="Tritt A."/>
            <person name="Yoshinaga Y."/>
            <person name="Zwiers L.-H."/>
            <person name="Turgeon B.G."/>
            <person name="Goodwin S.B."/>
            <person name="Spatafora J.W."/>
            <person name="Crous P.W."/>
            <person name="Grigoriev I.V."/>
        </authorList>
    </citation>
    <scope>NUCLEOTIDE SEQUENCE</scope>
    <source>
        <strain evidence="2">CBS 394.84</strain>
    </source>
</reference>
<comment type="caution">
    <text evidence="2">The sequence shown here is derived from an EMBL/GenBank/DDBJ whole genome shotgun (WGS) entry which is preliminary data.</text>
</comment>
<name>A0A9P4LB21_9PLEO</name>
<dbReference type="GeneID" id="63845627"/>
<dbReference type="AlphaFoldDB" id="A0A9P4LB21"/>
<dbReference type="InterPro" id="IPR010730">
    <property type="entry name" value="HET"/>
</dbReference>
<evidence type="ECO:0000313" key="3">
    <source>
        <dbReference type="Proteomes" id="UP000800039"/>
    </source>
</evidence>
<dbReference type="PANTHER" id="PTHR24148">
    <property type="entry name" value="ANKYRIN REPEAT DOMAIN-CONTAINING PROTEIN 39 HOMOLOG-RELATED"/>
    <property type="match status" value="1"/>
</dbReference>
<dbReference type="EMBL" id="ML976615">
    <property type="protein sequence ID" value="KAF1849081.1"/>
    <property type="molecule type" value="Genomic_DNA"/>
</dbReference>
<dbReference type="PANTHER" id="PTHR24148:SF64">
    <property type="entry name" value="HETEROKARYON INCOMPATIBILITY DOMAIN-CONTAINING PROTEIN"/>
    <property type="match status" value="1"/>
</dbReference>
<feature type="non-terminal residue" evidence="2">
    <location>
        <position position="114"/>
    </location>
</feature>